<dbReference type="PANTHER" id="PTHR21240">
    <property type="entry name" value="2-AMINO-3-CARBOXYLMUCONATE-6-SEMIALDEHYDE DECARBOXYLASE"/>
    <property type="match status" value="1"/>
</dbReference>
<dbReference type="CDD" id="cd01292">
    <property type="entry name" value="metallo-dependent_hydrolases"/>
    <property type="match status" value="1"/>
</dbReference>
<dbReference type="EMBL" id="QVME01000003">
    <property type="protein sequence ID" value="RGE68168.1"/>
    <property type="molecule type" value="Genomic_DNA"/>
</dbReference>
<reference evidence="4 6" key="2">
    <citation type="submission" date="2018-08" db="EMBL/GenBank/DDBJ databases">
        <title>A genome reference for cultivated species of the human gut microbiota.</title>
        <authorList>
            <person name="Zou Y."/>
            <person name="Xue W."/>
            <person name="Luo G."/>
        </authorList>
    </citation>
    <scope>NUCLEOTIDE SEQUENCE [LARGE SCALE GENOMIC DNA]</scope>
    <source>
        <strain evidence="4 6">TF05-12AC</strain>
    </source>
</reference>
<dbReference type="GO" id="GO:0016831">
    <property type="term" value="F:carboxy-lyase activity"/>
    <property type="evidence" value="ECO:0007669"/>
    <property type="project" value="InterPro"/>
</dbReference>
<dbReference type="EMBL" id="CZBE01000004">
    <property type="protein sequence ID" value="CUP44870.1"/>
    <property type="molecule type" value="Genomic_DNA"/>
</dbReference>
<accession>A0A174NEF5</accession>
<evidence type="ECO:0000259" key="2">
    <source>
        <dbReference type="Pfam" id="PF04909"/>
    </source>
</evidence>
<protein>
    <submittedName>
        <fullName evidence="4">Amidohydrolase</fullName>
    </submittedName>
    <submittedName>
        <fullName evidence="3">Predicted metal-dependent hydrolase of the TIM-barrel fold</fullName>
    </submittedName>
</protein>
<name>A0A174NEF5_9FIRM</name>
<reference evidence="3 5" key="1">
    <citation type="submission" date="2015-09" db="EMBL/GenBank/DDBJ databases">
        <authorList>
            <consortium name="Pathogen Informatics"/>
        </authorList>
    </citation>
    <scope>NUCLEOTIDE SEQUENCE [LARGE SCALE GENOMIC DNA]</scope>
    <source>
        <strain evidence="3 5">2789STDY5834939</strain>
    </source>
</reference>
<evidence type="ECO:0000313" key="6">
    <source>
        <dbReference type="Proteomes" id="UP000260828"/>
    </source>
</evidence>
<keyword evidence="1" id="KW-0456">Lyase</keyword>
<dbReference type="Pfam" id="PF04909">
    <property type="entry name" value="Amidohydro_2"/>
    <property type="match status" value="1"/>
</dbReference>
<dbReference type="InterPro" id="IPR006680">
    <property type="entry name" value="Amidohydro-rel"/>
</dbReference>
<dbReference type="GO" id="GO:0005737">
    <property type="term" value="C:cytoplasm"/>
    <property type="evidence" value="ECO:0007669"/>
    <property type="project" value="TreeGrafter"/>
</dbReference>
<dbReference type="InterPro" id="IPR032465">
    <property type="entry name" value="ACMSD"/>
</dbReference>
<dbReference type="Proteomes" id="UP000260828">
    <property type="component" value="Unassembled WGS sequence"/>
</dbReference>
<feature type="domain" description="Amidohydrolase-related" evidence="2">
    <location>
        <begin position="48"/>
        <end position="246"/>
    </location>
</feature>
<evidence type="ECO:0000313" key="4">
    <source>
        <dbReference type="EMBL" id="RGE68168.1"/>
    </source>
</evidence>
<evidence type="ECO:0000313" key="5">
    <source>
        <dbReference type="Proteomes" id="UP000095765"/>
    </source>
</evidence>
<dbReference type="InterPro" id="IPR032466">
    <property type="entry name" value="Metal_Hydrolase"/>
</dbReference>
<dbReference type="PANTHER" id="PTHR21240:SF28">
    <property type="entry name" value="ISO-OROTATE DECARBOXYLASE (EUROFUNG)"/>
    <property type="match status" value="1"/>
</dbReference>
<dbReference type="OrthoDB" id="9771932at2"/>
<proteinExistence type="predicted"/>
<dbReference type="GO" id="GO:0016787">
    <property type="term" value="F:hydrolase activity"/>
    <property type="evidence" value="ECO:0007669"/>
    <property type="project" value="UniProtKB-KW"/>
</dbReference>
<dbReference type="SUPFAM" id="SSF51556">
    <property type="entry name" value="Metallo-dependent hydrolases"/>
    <property type="match status" value="1"/>
</dbReference>
<evidence type="ECO:0000256" key="1">
    <source>
        <dbReference type="ARBA" id="ARBA00023239"/>
    </source>
</evidence>
<dbReference type="GO" id="GO:0019748">
    <property type="term" value="P:secondary metabolic process"/>
    <property type="evidence" value="ECO:0007669"/>
    <property type="project" value="TreeGrafter"/>
</dbReference>
<dbReference type="RefSeq" id="WP_006876780.1">
    <property type="nucleotide sequence ID" value="NZ_CABIWA010000004.1"/>
</dbReference>
<dbReference type="Gene3D" id="3.20.20.140">
    <property type="entry name" value="Metal-dependent hydrolases"/>
    <property type="match status" value="1"/>
</dbReference>
<evidence type="ECO:0000313" key="3">
    <source>
        <dbReference type="EMBL" id="CUP44870.1"/>
    </source>
</evidence>
<sequence>MIIDAHCHLGRDVVYDFEVTESRLLGTMAENGIGGAIVQPCIARPYLEDTRAAHDRIAALCQAHPGRIWGMASINPHFRPDDYRAELRRCVKELGFVGVKLTPNGHAVDLLSRDAREVFDAARELSIPVMVHTGMGVPFADPVRLTPLARDYSDVRIVIAHAGSDFFSVQAMLLAQAFDNVWLEPSGVGIENIEQFLQALPPDKLMFSTDVPAQAAGELFKYRQAVRDPAALEQIFSHTAIEVFRLNPESMS</sequence>
<keyword evidence="3" id="KW-0378">Hydrolase</keyword>
<gene>
    <name evidence="4" type="ORF">DXC40_07410</name>
    <name evidence="3" type="ORF">ERS852551_00840</name>
</gene>
<dbReference type="Proteomes" id="UP000095765">
    <property type="component" value="Unassembled WGS sequence"/>
</dbReference>
<dbReference type="AlphaFoldDB" id="A0A174NEF5"/>
<organism evidence="3 5">
    <name type="scientific">Anaerotruncus colihominis</name>
    <dbReference type="NCBI Taxonomy" id="169435"/>
    <lineage>
        <taxon>Bacteria</taxon>
        <taxon>Bacillati</taxon>
        <taxon>Bacillota</taxon>
        <taxon>Clostridia</taxon>
        <taxon>Eubacteriales</taxon>
        <taxon>Oscillospiraceae</taxon>
        <taxon>Anaerotruncus</taxon>
    </lineage>
</organism>